<dbReference type="Pfam" id="PF02566">
    <property type="entry name" value="OsmC"/>
    <property type="match status" value="1"/>
</dbReference>
<reference evidence="1" key="1">
    <citation type="submission" date="2021-04" db="EMBL/GenBank/DDBJ databases">
        <authorList>
            <person name="Rodrigo-Torres L."/>
            <person name="Arahal R. D."/>
            <person name="Lucena T."/>
        </authorList>
    </citation>
    <scope>NUCLEOTIDE SEQUENCE</scope>
    <source>
        <strain evidence="1">AS29M-1</strain>
    </source>
</reference>
<gene>
    <name evidence="1" type="primary">osmC</name>
    <name evidence="1" type="ORF">CRYO30217_02535</name>
</gene>
<dbReference type="EMBL" id="OU015584">
    <property type="protein sequence ID" value="CAG5084669.1"/>
    <property type="molecule type" value="Genomic_DNA"/>
</dbReference>
<dbReference type="PANTHER" id="PTHR42830">
    <property type="entry name" value="OSMOTICALLY INDUCIBLE FAMILY PROTEIN"/>
    <property type="match status" value="1"/>
</dbReference>
<keyword evidence="1" id="KW-0575">Peroxidase</keyword>
<dbReference type="KEGG" id="ptan:CRYO30217_02535"/>
<sequence length="143" mass="15216">MSARKAKATWSGTLKEGNGKMKFNNYDGPFTFASRFEDGEGTNPEELVGAAHAGCYSMFLSALLSAEELSPKSIETNATVTLEKDDIGPNITAINLNCTVTCEGLTQEKFEELASAAKDKCPISRLYAGGTATIHLDAKLTSA</sequence>
<dbReference type="InterPro" id="IPR003718">
    <property type="entry name" value="OsmC/Ohr_fam"/>
</dbReference>
<dbReference type="InterPro" id="IPR019904">
    <property type="entry name" value="Peroxiredoxin_OsmC"/>
</dbReference>
<dbReference type="InterPro" id="IPR036102">
    <property type="entry name" value="OsmC/Ohrsf"/>
</dbReference>
<protein>
    <submittedName>
        <fullName evidence="1">Peroxiredoxin OsmC</fullName>
        <ecNumber evidence="1">1.11.1.15</ecNumber>
    </submittedName>
</protein>
<dbReference type="SUPFAM" id="SSF82784">
    <property type="entry name" value="OsmC-like"/>
    <property type="match status" value="1"/>
</dbReference>
<proteinExistence type="predicted"/>
<dbReference type="Proteomes" id="UP000683507">
    <property type="component" value="Chromosome"/>
</dbReference>
<dbReference type="GO" id="GO:0006979">
    <property type="term" value="P:response to oxidative stress"/>
    <property type="evidence" value="ECO:0007669"/>
    <property type="project" value="InterPro"/>
</dbReference>
<evidence type="ECO:0000313" key="2">
    <source>
        <dbReference type="Proteomes" id="UP000683507"/>
    </source>
</evidence>
<dbReference type="AlphaFoldDB" id="A0A916JNW3"/>
<dbReference type="InterPro" id="IPR015946">
    <property type="entry name" value="KH_dom-like_a/b"/>
</dbReference>
<dbReference type="Gene3D" id="3.30.300.20">
    <property type="match status" value="1"/>
</dbReference>
<accession>A0A916JNW3</accession>
<dbReference type="PANTHER" id="PTHR42830:SF1">
    <property type="entry name" value="OSMOTICALLY INDUCIBLE FAMILY PROTEIN"/>
    <property type="match status" value="1"/>
</dbReference>
<dbReference type="InterPro" id="IPR052707">
    <property type="entry name" value="OsmC_Ohr_Peroxiredoxin"/>
</dbReference>
<keyword evidence="1" id="KW-0560">Oxidoreductase</keyword>
<organism evidence="1 2">
    <name type="scientific">Parvicella tangerina</name>
    <dbReference type="NCBI Taxonomy" id="2829795"/>
    <lineage>
        <taxon>Bacteria</taxon>
        <taxon>Pseudomonadati</taxon>
        <taxon>Bacteroidota</taxon>
        <taxon>Flavobacteriia</taxon>
        <taxon>Flavobacteriales</taxon>
        <taxon>Parvicellaceae</taxon>
        <taxon>Parvicella</taxon>
    </lineage>
</organism>
<evidence type="ECO:0000313" key="1">
    <source>
        <dbReference type="EMBL" id="CAG5084669.1"/>
    </source>
</evidence>
<dbReference type="NCBIfam" id="TIGR03562">
    <property type="entry name" value="osmo_induc_OsmC"/>
    <property type="match status" value="1"/>
</dbReference>
<dbReference type="EC" id="1.11.1.15" evidence="1"/>
<name>A0A916JNW3_9FLAO</name>
<keyword evidence="2" id="KW-1185">Reference proteome</keyword>
<dbReference type="GO" id="GO:0004601">
    <property type="term" value="F:peroxidase activity"/>
    <property type="evidence" value="ECO:0007669"/>
    <property type="project" value="UniProtKB-KW"/>
</dbReference>
<dbReference type="RefSeq" id="WP_258542756.1">
    <property type="nucleotide sequence ID" value="NZ_OU015584.1"/>
</dbReference>